<dbReference type="PANTHER" id="PTHR42748">
    <property type="entry name" value="NITROGEN METABOLITE REPRESSION PROTEIN NMRA FAMILY MEMBER"/>
    <property type="match status" value="1"/>
</dbReference>
<dbReference type="Proteomes" id="UP000799750">
    <property type="component" value="Unassembled WGS sequence"/>
</dbReference>
<keyword evidence="2" id="KW-0521">NADP</keyword>
<dbReference type="InterPro" id="IPR036291">
    <property type="entry name" value="NAD(P)-bd_dom_sf"/>
</dbReference>
<sequence length="299" mass="33407">MTKSILVIGATGTRGSAVINALLARNAQFDILAVTRDASSASAQKLAAKSPYIKLVQGNLNDTEALFEAAESLVDTPIWGVFSVQVSRGREVTQGNALIDTALKHSISHFVYSSVDRGGPRSFENPTDIPHYLSKHKIEHHLVASAQDTDMIWTILQPVAFMDNWSNGFIAKLFATTWKLYLKEKPLQLVSMADIGEFTAIAFLNPAEYKSKSLPLAGCELTFQQANAIFKDKIGKDMPLTFPFISYMLRSLFKDFGYMFRFFRDEGFGANITELKEMHPGLLDFGTWLEQESRYETNK</sequence>
<dbReference type="InterPro" id="IPR008030">
    <property type="entry name" value="NmrA-like"/>
</dbReference>
<dbReference type="Gene3D" id="3.90.25.10">
    <property type="entry name" value="UDP-galactose 4-epimerase, domain 1"/>
    <property type="match status" value="1"/>
</dbReference>
<dbReference type="AlphaFoldDB" id="A0A6A6QAC8"/>
<organism evidence="4 5">
    <name type="scientific">Lophium mytilinum</name>
    <dbReference type="NCBI Taxonomy" id="390894"/>
    <lineage>
        <taxon>Eukaryota</taxon>
        <taxon>Fungi</taxon>
        <taxon>Dikarya</taxon>
        <taxon>Ascomycota</taxon>
        <taxon>Pezizomycotina</taxon>
        <taxon>Dothideomycetes</taxon>
        <taxon>Pleosporomycetidae</taxon>
        <taxon>Mytilinidiales</taxon>
        <taxon>Mytilinidiaceae</taxon>
        <taxon>Lophium</taxon>
    </lineage>
</organism>
<evidence type="ECO:0000313" key="4">
    <source>
        <dbReference type="EMBL" id="KAF2489388.1"/>
    </source>
</evidence>
<dbReference type="Pfam" id="PF05368">
    <property type="entry name" value="NmrA"/>
    <property type="match status" value="1"/>
</dbReference>
<accession>A0A6A6QAC8</accession>
<evidence type="ECO:0000256" key="1">
    <source>
        <dbReference type="ARBA" id="ARBA00006328"/>
    </source>
</evidence>
<comment type="similarity">
    <text evidence="1">Belongs to the NmrA-type oxidoreductase family.</text>
</comment>
<name>A0A6A6QAC8_9PEZI</name>
<dbReference type="OrthoDB" id="9997102at2759"/>
<keyword evidence="5" id="KW-1185">Reference proteome</keyword>
<evidence type="ECO:0000256" key="2">
    <source>
        <dbReference type="ARBA" id="ARBA00022857"/>
    </source>
</evidence>
<dbReference type="PANTHER" id="PTHR42748:SF7">
    <property type="entry name" value="NMRA LIKE REDOX SENSOR 1-RELATED"/>
    <property type="match status" value="1"/>
</dbReference>
<dbReference type="SUPFAM" id="SSF51735">
    <property type="entry name" value="NAD(P)-binding Rossmann-fold domains"/>
    <property type="match status" value="1"/>
</dbReference>
<gene>
    <name evidence="4" type="ORF">BU16DRAFT_496123</name>
</gene>
<dbReference type="GO" id="GO:0005634">
    <property type="term" value="C:nucleus"/>
    <property type="evidence" value="ECO:0007669"/>
    <property type="project" value="TreeGrafter"/>
</dbReference>
<dbReference type="EMBL" id="MU004199">
    <property type="protein sequence ID" value="KAF2489388.1"/>
    <property type="molecule type" value="Genomic_DNA"/>
</dbReference>
<reference evidence="4" key="1">
    <citation type="journal article" date="2020" name="Stud. Mycol.">
        <title>101 Dothideomycetes genomes: a test case for predicting lifestyles and emergence of pathogens.</title>
        <authorList>
            <person name="Haridas S."/>
            <person name="Albert R."/>
            <person name="Binder M."/>
            <person name="Bloem J."/>
            <person name="Labutti K."/>
            <person name="Salamov A."/>
            <person name="Andreopoulos B."/>
            <person name="Baker S."/>
            <person name="Barry K."/>
            <person name="Bills G."/>
            <person name="Bluhm B."/>
            <person name="Cannon C."/>
            <person name="Castanera R."/>
            <person name="Culley D."/>
            <person name="Daum C."/>
            <person name="Ezra D."/>
            <person name="Gonzalez J."/>
            <person name="Henrissat B."/>
            <person name="Kuo A."/>
            <person name="Liang C."/>
            <person name="Lipzen A."/>
            <person name="Lutzoni F."/>
            <person name="Magnuson J."/>
            <person name="Mondo S."/>
            <person name="Nolan M."/>
            <person name="Ohm R."/>
            <person name="Pangilinan J."/>
            <person name="Park H.-J."/>
            <person name="Ramirez L."/>
            <person name="Alfaro M."/>
            <person name="Sun H."/>
            <person name="Tritt A."/>
            <person name="Yoshinaga Y."/>
            <person name="Zwiers L.-H."/>
            <person name="Turgeon B."/>
            <person name="Goodwin S."/>
            <person name="Spatafora J."/>
            <person name="Crous P."/>
            <person name="Grigoriev I."/>
        </authorList>
    </citation>
    <scope>NUCLEOTIDE SEQUENCE</scope>
    <source>
        <strain evidence="4">CBS 269.34</strain>
    </source>
</reference>
<dbReference type="InterPro" id="IPR051164">
    <property type="entry name" value="NmrA-like_oxidored"/>
</dbReference>
<dbReference type="Gene3D" id="3.40.50.720">
    <property type="entry name" value="NAD(P)-binding Rossmann-like Domain"/>
    <property type="match status" value="1"/>
</dbReference>
<feature type="domain" description="NmrA-like" evidence="3">
    <location>
        <begin position="1"/>
        <end position="244"/>
    </location>
</feature>
<proteinExistence type="inferred from homology"/>
<evidence type="ECO:0000259" key="3">
    <source>
        <dbReference type="Pfam" id="PF05368"/>
    </source>
</evidence>
<evidence type="ECO:0000313" key="5">
    <source>
        <dbReference type="Proteomes" id="UP000799750"/>
    </source>
</evidence>
<protein>
    <submittedName>
        <fullName evidence="4">Nucleoside-diphosphate-sugar epimerase family protein</fullName>
    </submittedName>
</protein>